<keyword evidence="1" id="KW-0812">Transmembrane</keyword>
<feature type="transmembrane region" description="Helical" evidence="1">
    <location>
        <begin position="51"/>
        <end position="68"/>
    </location>
</feature>
<sequence length="142" mass="15716">MTPDAPPPRTDRLQRIASRARTLAIVYFALLFMGTHIPSFGPGGPSFSDKWAHFAGYLLLTYLVLAGWELTIGILGARHYFAVWLAGVIYGAFDEWTQIPVWRTCDMSDWAADVLGVTIGIVVYQLLRPLLFAVTGRGDGDQ</sequence>
<evidence type="ECO:0000256" key="1">
    <source>
        <dbReference type="SAM" id="Phobius"/>
    </source>
</evidence>
<accession>A0A517TS07</accession>
<dbReference type="InterPro" id="IPR006976">
    <property type="entry name" value="VanZ-like"/>
</dbReference>
<dbReference type="NCBIfam" id="NF037970">
    <property type="entry name" value="vanZ_1"/>
    <property type="match status" value="1"/>
</dbReference>
<evidence type="ECO:0000313" key="4">
    <source>
        <dbReference type="Proteomes" id="UP000317909"/>
    </source>
</evidence>
<dbReference type="RefSeq" id="WP_145430289.1">
    <property type="nucleotide sequence ID" value="NZ_CP036339.1"/>
</dbReference>
<dbReference type="AlphaFoldDB" id="A0A517TS07"/>
<dbReference type="EMBL" id="CP036339">
    <property type="protein sequence ID" value="QDT71148.1"/>
    <property type="molecule type" value="Genomic_DNA"/>
</dbReference>
<keyword evidence="1" id="KW-1133">Transmembrane helix</keyword>
<name>A0A517TS07_9BACT</name>
<feature type="transmembrane region" description="Helical" evidence="1">
    <location>
        <begin position="110"/>
        <end position="127"/>
    </location>
</feature>
<keyword evidence="4" id="KW-1185">Reference proteome</keyword>
<reference evidence="3 4" key="1">
    <citation type="submission" date="2019-02" db="EMBL/GenBank/DDBJ databases">
        <title>Deep-cultivation of Planctomycetes and their phenomic and genomic characterization uncovers novel biology.</title>
        <authorList>
            <person name="Wiegand S."/>
            <person name="Jogler M."/>
            <person name="Boedeker C."/>
            <person name="Pinto D."/>
            <person name="Vollmers J."/>
            <person name="Rivas-Marin E."/>
            <person name="Kohn T."/>
            <person name="Peeters S.H."/>
            <person name="Heuer A."/>
            <person name="Rast P."/>
            <person name="Oberbeckmann S."/>
            <person name="Bunk B."/>
            <person name="Jeske O."/>
            <person name="Meyerdierks A."/>
            <person name="Storesund J.E."/>
            <person name="Kallscheuer N."/>
            <person name="Luecker S."/>
            <person name="Lage O.M."/>
            <person name="Pohl T."/>
            <person name="Merkel B.J."/>
            <person name="Hornburger P."/>
            <person name="Mueller R.-W."/>
            <person name="Bruemmer F."/>
            <person name="Labrenz M."/>
            <person name="Spormann A.M."/>
            <person name="Op den Camp H."/>
            <person name="Overmann J."/>
            <person name="Amann R."/>
            <person name="Jetten M.S.M."/>
            <person name="Mascher T."/>
            <person name="Medema M.H."/>
            <person name="Devos D.P."/>
            <person name="Kaster A.-K."/>
            <person name="Ovreas L."/>
            <person name="Rohde M."/>
            <person name="Galperin M.Y."/>
            <person name="Jogler C."/>
        </authorList>
    </citation>
    <scope>NUCLEOTIDE SEQUENCE [LARGE SCALE GENOMIC DNA]</scope>
    <source>
        <strain evidence="3 4">I41</strain>
    </source>
</reference>
<dbReference type="KEGG" id="llh:I41_03030"/>
<proteinExistence type="predicted"/>
<protein>
    <submittedName>
        <fullName evidence="3">VanZ like family protein</fullName>
    </submittedName>
</protein>
<keyword evidence="1" id="KW-0472">Membrane</keyword>
<dbReference type="Pfam" id="PF04892">
    <property type="entry name" value="VanZ"/>
    <property type="match status" value="1"/>
</dbReference>
<dbReference type="OrthoDB" id="288647at2"/>
<dbReference type="Proteomes" id="UP000317909">
    <property type="component" value="Chromosome"/>
</dbReference>
<organism evidence="3 4">
    <name type="scientific">Lacipirellula limnantheis</name>
    <dbReference type="NCBI Taxonomy" id="2528024"/>
    <lineage>
        <taxon>Bacteria</taxon>
        <taxon>Pseudomonadati</taxon>
        <taxon>Planctomycetota</taxon>
        <taxon>Planctomycetia</taxon>
        <taxon>Pirellulales</taxon>
        <taxon>Lacipirellulaceae</taxon>
        <taxon>Lacipirellula</taxon>
    </lineage>
</organism>
<evidence type="ECO:0000313" key="3">
    <source>
        <dbReference type="EMBL" id="QDT71148.1"/>
    </source>
</evidence>
<gene>
    <name evidence="3" type="ORF">I41_03030</name>
</gene>
<feature type="domain" description="VanZ-like" evidence="2">
    <location>
        <begin position="51"/>
        <end position="127"/>
    </location>
</feature>
<feature type="transmembrane region" description="Helical" evidence="1">
    <location>
        <begin position="80"/>
        <end position="98"/>
    </location>
</feature>
<evidence type="ECO:0000259" key="2">
    <source>
        <dbReference type="Pfam" id="PF04892"/>
    </source>
</evidence>
<feature type="transmembrane region" description="Helical" evidence="1">
    <location>
        <begin position="20"/>
        <end position="39"/>
    </location>
</feature>